<dbReference type="Proteomes" id="UP000664109">
    <property type="component" value="Unassembled WGS sequence"/>
</dbReference>
<evidence type="ECO:0000313" key="1">
    <source>
        <dbReference type="EMBL" id="MBM9623987.1"/>
    </source>
</evidence>
<accession>A0ABS2V3F1</accession>
<sequence length="53" mass="5175">MNTGGVLAANRQGTTGTAISTAGIAAGSVLVLGEAGLAGGRTVTRRRQGAHRI</sequence>
<reference evidence="1 2" key="1">
    <citation type="journal article" date="2016" name="Arch. Microbiol.">
        <title>Streptomyces zhihengii sp. nov., isolated from rhizospheric soil of Psammosilene tunicoides.</title>
        <authorList>
            <person name="Huang M.J."/>
            <person name="Fei J.J."/>
            <person name="Salam N."/>
            <person name="Kim C.J."/>
            <person name="Hozzein W.N."/>
            <person name="Xiao M."/>
            <person name="Huang H.Q."/>
            <person name="Li W.J."/>
        </authorList>
    </citation>
    <scope>NUCLEOTIDE SEQUENCE [LARGE SCALE GENOMIC DNA]</scope>
    <source>
        <strain evidence="1 2">YIM T102</strain>
    </source>
</reference>
<keyword evidence="2" id="KW-1185">Reference proteome</keyword>
<evidence type="ECO:0000313" key="2">
    <source>
        <dbReference type="Proteomes" id="UP000664109"/>
    </source>
</evidence>
<organism evidence="1 2">
    <name type="scientific">Streptomyces zhihengii</name>
    <dbReference type="NCBI Taxonomy" id="1818004"/>
    <lineage>
        <taxon>Bacteria</taxon>
        <taxon>Bacillati</taxon>
        <taxon>Actinomycetota</taxon>
        <taxon>Actinomycetes</taxon>
        <taxon>Kitasatosporales</taxon>
        <taxon>Streptomycetaceae</taxon>
        <taxon>Streptomyces</taxon>
    </lineage>
</organism>
<comment type="caution">
    <text evidence="1">The sequence shown here is derived from an EMBL/GenBank/DDBJ whole genome shotgun (WGS) entry which is preliminary data.</text>
</comment>
<dbReference type="RefSeq" id="WP_205378042.1">
    <property type="nucleotide sequence ID" value="NZ_JAFEJA010000002.1"/>
</dbReference>
<name>A0ABS2V3F1_9ACTN</name>
<proteinExistence type="predicted"/>
<gene>
    <name evidence="1" type="ORF">JE024_35985</name>
</gene>
<dbReference type="EMBL" id="JAFEJA010000002">
    <property type="protein sequence ID" value="MBM9623987.1"/>
    <property type="molecule type" value="Genomic_DNA"/>
</dbReference>
<protein>
    <submittedName>
        <fullName evidence="1">Uncharacterized protein</fullName>
    </submittedName>
</protein>